<sequence length="230" mass="24796">MAALPLPLACALRPTPLAHADYPRYRALYADPRVAAPTGLPALADEDEARRWFHAALALAPEQGRIMALRLGGQGALAGVLRLTDWDRGAGVLTLGYALSPEWWGRGLMRECLAEVLPWLFDGGLGAPLHRIQGWVLSDNHPSRRLLAKLGFTHEGTLRGVFRHGAGRHDVCAYGLLISDRPAAALDHETAYAPDGGASTAESPKPEPFCQSRSHTHPSHSSPMQGAQRS</sequence>
<accession>A0A2K4MNZ4</accession>
<feature type="region of interest" description="Disordered" evidence="1">
    <location>
        <begin position="188"/>
        <end position="230"/>
    </location>
</feature>
<name>A0A2K4MNZ4_9NEIS</name>
<evidence type="ECO:0000256" key="1">
    <source>
        <dbReference type="SAM" id="MobiDB-lite"/>
    </source>
</evidence>
<feature type="domain" description="N-acetyltransferase" evidence="2">
    <location>
        <begin position="12"/>
        <end position="181"/>
    </location>
</feature>
<keyword evidence="4" id="KW-1185">Reference proteome</keyword>
<dbReference type="InterPro" id="IPR000182">
    <property type="entry name" value="GNAT_dom"/>
</dbReference>
<dbReference type="SUPFAM" id="SSF55729">
    <property type="entry name" value="Acyl-CoA N-acyltransferases (Nat)"/>
    <property type="match status" value="1"/>
</dbReference>
<dbReference type="Proteomes" id="UP000236416">
    <property type="component" value="Unassembled WGS sequence"/>
</dbReference>
<organism evidence="3 4">
    <name type="scientific">Chromobacterium sinusclupearum</name>
    <dbReference type="NCBI Taxonomy" id="2077146"/>
    <lineage>
        <taxon>Bacteria</taxon>
        <taxon>Pseudomonadati</taxon>
        <taxon>Pseudomonadota</taxon>
        <taxon>Betaproteobacteria</taxon>
        <taxon>Neisseriales</taxon>
        <taxon>Chromobacteriaceae</taxon>
        <taxon>Chromobacterium</taxon>
    </lineage>
</organism>
<protein>
    <recommendedName>
        <fullName evidence="2">N-acetyltransferase domain-containing protein</fullName>
    </recommendedName>
</protein>
<dbReference type="AlphaFoldDB" id="A0A2K4MNZ4"/>
<comment type="caution">
    <text evidence="3">The sequence shown here is derived from an EMBL/GenBank/DDBJ whole genome shotgun (WGS) entry which is preliminary data.</text>
</comment>
<gene>
    <name evidence="3" type="ORF">C2134_09975</name>
</gene>
<dbReference type="Pfam" id="PF13302">
    <property type="entry name" value="Acetyltransf_3"/>
    <property type="match status" value="1"/>
</dbReference>
<evidence type="ECO:0000313" key="3">
    <source>
        <dbReference type="EMBL" id="POA98788.1"/>
    </source>
</evidence>
<evidence type="ECO:0000259" key="2">
    <source>
        <dbReference type="PROSITE" id="PS51186"/>
    </source>
</evidence>
<dbReference type="RefSeq" id="WP_103319705.1">
    <property type="nucleotide sequence ID" value="NZ_PPTF01000036.1"/>
</dbReference>
<dbReference type="PROSITE" id="PS51186">
    <property type="entry name" value="GNAT"/>
    <property type="match status" value="1"/>
</dbReference>
<dbReference type="GO" id="GO:0016747">
    <property type="term" value="F:acyltransferase activity, transferring groups other than amino-acyl groups"/>
    <property type="evidence" value="ECO:0007669"/>
    <property type="project" value="InterPro"/>
</dbReference>
<dbReference type="InterPro" id="IPR016181">
    <property type="entry name" value="Acyl_CoA_acyltransferase"/>
</dbReference>
<dbReference type="InterPro" id="IPR051531">
    <property type="entry name" value="N-acetyltransferase"/>
</dbReference>
<reference evidence="3 4" key="1">
    <citation type="submission" date="2018-01" db="EMBL/GenBank/DDBJ databases">
        <title>Genomic Sequence of Chromobacterium MWU13-2610 from wild cranberry bogs within the Cape Cod National Seashore.</title>
        <authorList>
            <person name="O'Hara-Hanley K."/>
            <person name="Soby S."/>
            <person name="Harrison A."/>
        </authorList>
    </citation>
    <scope>NUCLEOTIDE SEQUENCE [LARGE SCALE GENOMIC DNA]</scope>
    <source>
        <strain evidence="3 4">MWU13-2610</strain>
    </source>
</reference>
<evidence type="ECO:0000313" key="4">
    <source>
        <dbReference type="Proteomes" id="UP000236416"/>
    </source>
</evidence>
<dbReference type="Gene3D" id="3.40.630.30">
    <property type="match status" value="1"/>
</dbReference>
<dbReference type="EMBL" id="PPTF01000036">
    <property type="protein sequence ID" value="POA98788.1"/>
    <property type="molecule type" value="Genomic_DNA"/>
</dbReference>
<proteinExistence type="predicted"/>
<dbReference type="PANTHER" id="PTHR43792">
    <property type="entry name" value="GNAT FAMILY, PUTATIVE (AFU_ORTHOLOGUE AFUA_3G00765)-RELATED-RELATED"/>
    <property type="match status" value="1"/>
</dbReference>